<evidence type="ECO:0000313" key="1">
    <source>
        <dbReference type="EMBL" id="MXN64868.1"/>
    </source>
</evidence>
<name>A0A7X3LTM9_9HYPH</name>
<keyword evidence="2" id="KW-1185">Reference proteome</keyword>
<gene>
    <name evidence="1" type="ORF">GR183_08105</name>
</gene>
<dbReference type="EMBL" id="WUMV01000003">
    <property type="protein sequence ID" value="MXN64868.1"/>
    <property type="molecule type" value="Genomic_DNA"/>
</dbReference>
<proteinExistence type="predicted"/>
<evidence type="ECO:0000313" key="2">
    <source>
        <dbReference type="Proteomes" id="UP000433101"/>
    </source>
</evidence>
<sequence length="141" mass="15539">MSDTVEKIAPFLGTWLLDHDESEFDQSAPPQSASCRIEEEFGLIRILMTVVEADGEKMEAEISGVPGGPETRMSESGLIDRLSLYFEGERTLTSEGKRKGVTLMKARRTLSDDGSTLEIDQTVEVPGQGRISNSAVYRRAQ</sequence>
<reference evidence="1 2" key="1">
    <citation type="submission" date="2019-12" db="EMBL/GenBank/DDBJ databases">
        <authorList>
            <person name="Li M."/>
        </authorList>
    </citation>
    <scope>NUCLEOTIDE SEQUENCE [LARGE SCALE GENOMIC DNA]</scope>
    <source>
        <strain evidence="1 2">GBMRC 2046</strain>
    </source>
</reference>
<dbReference type="AlphaFoldDB" id="A0A7X3LTM9"/>
<protein>
    <recommendedName>
        <fullName evidence="3">Lipocalin-like domain-containing protein</fullName>
    </recommendedName>
</protein>
<organism evidence="1 2">
    <name type="scientific">Stappia sediminis</name>
    <dbReference type="NCBI Taxonomy" id="2692190"/>
    <lineage>
        <taxon>Bacteria</taxon>
        <taxon>Pseudomonadati</taxon>
        <taxon>Pseudomonadota</taxon>
        <taxon>Alphaproteobacteria</taxon>
        <taxon>Hyphomicrobiales</taxon>
        <taxon>Stappiaceae</taxon>
        <taxon>Stappia</taxon>
    </lineage>
</organism>
<accession>A0A7X3LTM9</accession>
<evidence type="ECO:0008006" key="3">
    <source>
        <dbReference type="Google" id="ProtNLM"/>
    </source>
</evidence>
<dbReference type="Proteomes" id="UP000433101">
    <property type="component" value="Unassembled WGS sequence"/>
</dbReference>
<comment type="caution">
    <text evidence="1">The sequence shown here is derived from an EMBL/GenBank/DDBJ whole genome shotgun (WGS) entry which is preliminary data.</text>
</comment>
<dbReference type="RefSeq" id="WP_160775109.1">
    <property type="nucleotide sequence ID" value="NZ_WUMV01000003.1"/>
</dbReference>